<reference evidence="1 2" key="1">
    <citation type="submission" date="2020-03" db="EMBL/GenBank/DDBJ databases">
        <title>A novel species.</title>
        <authorList>
            <person name="Gao J."/>
        </authorList>
    </citation>
    <scope>NUCLEOTIDE SEQUENCE [LARGE SCALE GENOMIC DNA]</scope>
    <source>
        <strain evidence="1 2">QMT-12</strain>
    </source>
</reference>
<dbReference type="AlphaFoldDB" id="A0A6G9H5I2"/>
<dbReference type="PANTHER" id="PTHR41913:SF1">
    <property type="entry name" value="DUF1684 DOMAIN-CONTAINING PROTEIN"/>
    <property type="match status" value="1"/>
</dbReference>
<keyword evidence="2" id="KW-1185">Reference proteome</keyword>
<dbReference type="Proteomes" id="UP000501179">
    <property type="component" value="Chromosome"/>
</dbReference>
<protein>
    <submittedName>
        <fullName evidence="1">DUF1684 domain-containing protein</fullName>
    </submittedName>
</protein>
<dbReference type="RefSeq" id="WP_167033991.1">
    <property type="nucleotide sequence ID" value="NZ_CP050177.1"/>
</dbReference>
<accession>A0A6G9H5I2</accession>
<organism evidence="1 2">
    <name type="scientific">Streptomyces liangshanensis</name>
    <dbReference type="NCBI Taxonomy" id="2717324"/>
    <lineage>
        <taxon>Bacteria</taxon>
        <taxon>Bacillati</taxon>
        <taxon>Actinomycetota</taxon>
        <taxon>Actinomycetes</taxon>
        <taxon>Kitasatosporales</taxon>
        <taxon>Streptomycetaceae</taxon>
        <taxon>Streptomyces</taxon>
    </lineage>
</organism>
<evidence type="ECO:0000313" key="1">
    <source>
        <dbReference type="EMBL" id="QIQ05491.1"/>
    </source>
</evidence>
<dbReference type="KEGG" id="slia:HA039_27250"/>
<dbReference type="EMBL" id="CP050177">
    <property type="protein sequence ID" value="QIQ05491.1"/>
    <property type="molecule type" value="Genomic_DNA"/>
</dbReference>
<gene>
    <name evidence="1" type="ORF">HA039_27250</name>
</gene>
<name>A0A6G9H5I2_9ACTN</name>
<evidence type="ECO:0000313" key="2">
    <source>
        <dbReference type="Proteomes" id="UP000501179"/>
    </source>
</evidence>
<dbReference type="PANTHER" id="PTHR41913">
    <property type="entry name" value="DUF1684 DOMAIN-CONTAINING PROTEIN"/>
    <property type="match status" value="1"/>
</dbReference>
<dbReference type="Pfam" id="PF07920">
    <property type="entry name" value="DUF1684"/>
    <property type="match status" value="1"/>
</dbReference>
<dbReference type="InterPro" id="IPR012467">
    <property type="entry name" value="DUF1684"/>
</dbReference>
<proteinExistence type="predicted"/>
<sequence>MTTDTTGAPATATGTDPAQDWKRWHEQRVFTVSAPYGSLSLTGTHWLTDFPEGRLPAIPGVWRADGDAVVLTAAAGDGLTADGAPLTGEIRLTADTGAFEDARIAAGARRLVVLRREGLWAVRDFDPGSPARRAFLGIEAAPYDGAWALTGHFRPYASRTVVLPNADGRERDFTLGGEISFSVDGTEHTLQAAVEPDGSLWVVFADTTSGTDSFRFRFLRPPAPDADGTVRVDLNRAVLPPCAFADHFLCPFPPPGNRLPIAVPAGERRLVTG</sequence>